<reference evidence="2" key="1">
    <citation type="submission" date="2013-07" db="EMBL/GenBank/DDBJ databases">
        <authorList>
            <person name="McIlroy S."/>
        </authorList>
    </citation>
    <scope>NUCLEOTIDE SEQUENCE [LARGE SCALE GENOMIC DNA]</scope>
    <source>
        <strain evidence="2">Run_A_D11</strain>
    </source>
</reference>
<dbReference type="InterPro" id="IPR027417">
    <property type="entry name" value="P-loop_NTPase"/>
</dbReference>
<dbReference type="GO" id="GO:0043138">
    <property type="term" value="F:3'-5' DNA helicase activity"/>
    <property type="evidence" value="ECO:0007669"/>
    <property type="project" value="TreeGrafter"/>
</dbReference>
<proteinExistence type="predicted"/>
<dbReference type="GO" id="GO:0036297">
    <property type="term" value="P:interstrand cross-link repair"/>
    <property type="evidence" value="ECO:0007669"/>
    <property type="project" value="TreeGrafter"/>
</dbReference>
<accession>W6MC79</accession>
<dbReference type="Proteomes" id="UP000035760">
    <property type="component" value="Unassembled WGS sequence"/>
</dbReference>
<sequence length="257" mass="27861">MRRILKPNLLPLVACEHTAQIISQQRIDFETAFKAPTQQSPVNVLACSPTLEMGIDVGGLDAVIMRNIPPRPDNYAQRGGRAGRGSRVGVVLGYARSTLHDGYFYDKPAEMIAGEVPAPGIGLGNRKVILSHLHAIAFGLADPGLAGRMAEYIEFQGQQKTAAIDALIHNVMTQADRAAALAWEAWGPTLLQPAGFPDQAALRAALNPLPDRIRDLFQRVSRQISELETTIATWTALGKGDRHAVSAMNLKPTFRTP</sequence>
<dbReference type="OrthoDB" id="9815222at2"/>
<dbReference type="PANTHER" id="PTHR47957">
    <property type="entry name" value="ATP-DEPENDENT HELICASE HRQ1"/>
    <property type="match status" value="1"/>
</dbReference>
<dbReference type="PANTHER" id="PTHR47957:SF3">
    <property type="entry name" value="ATP-DEPENDENT HELICASE HRQ1"/>
    <property type="match status" value="1"/>
</dbReference>
<dbReference type="EMBL" id="CBTJ020000114">
    <property type="protein sequence ID" value="CDI04689.1"/>
    <property type="molecule type" value="Genomic_DNA"/>
</dbReference>
<dbReference type="SUPFAM" id="SSF52540">
    <property type="entry name" value="P-loop containing nucleoside triphosphate hydrolases"/>
    <property type="match status" value="1"/>
</dbReference>
<evidence type="ECO:0000313" key="3">
    <source>
        <dbReference type="Proteomes" id="UP000035760"/>
    </source>
</evidence>
<protein>
    <recommendedName>
        <fullName evidence="1">Helicase C-terminal domain-containing protein</fullName>
    </recommendedName>
</protein>
<dbReference type="RefSeq" id="WP_053085458.1">
    <property type="nucleotide sequence ID" value="NZ_CBTJ020000114.1"/>
</dbReference>
<keyword evidence="3" id="KW-1185">Reference proteome</keyword>
<evidence type="ECO:0000313" key="2">
    <source>
        <dbReference type="EMBL" id="CDI04689.1"/>
    </source>
</evidence>
<feature type="domain" description="Helicase C-terminal" evidence="1">
    <location>
        <begin position="1"/>
        <end position="129"/>
    </location>
</feature>
<organism evidence="2 3">
    <name type="scientific">Candidatus Competibacter denitrificans Run_A_D11</name>
    <dbReference type="NCBI Taxonomy" id="1400863"/>
    <lineage>
        <taxon>Bacteria</taxon>
        <taxon>Pseudomonadati</taxon>
        <taxon>Pseudomonadota</taxon>
        <taxon>Gammaproteobacteria</taxon>
        <taxon>Candidatus Competibacteraceae</taxon>
        <taxon>Candidatus Competibacter</taxon>
    </lineage>
</organism>
<comment type="caution">
    <text evidence="2">The sequence shown here is derived from an EMBL/GenBank/DDBJ whole genome shotgun (WGS) entry which is preliminary data.</text>
</comment>
<dbReference type="GO" id="GO:0006289">
    <property type="term" value="P:nucleotide-excision repair"/>
    <property type="evidence" value="ECO:0007669"/>
    <property type="project" value="TreeGrafter"/>
</dbReference>
<gene>
    <name evidence="2" type="ORF">BN873_p20069</name>
</gene>
<dbReference type="AlphaFoldDB" id="W6MC79"/>
<dbReference type="PROSITE" id="PS51194">
    <property type="entry name" value="HELICASE_CTER"/>
    <property type="match status" value="1"/>
</dbReference>
<evidence type="ECO:0000259" key="1">
    <source>
        <dbReference type="PROSITE" id="PS51194"/>
    </source>
</evidence>
<dbReference type="SMART" id="SM00490">
    <property type="entry name" value="HELICc"/>
    <property type="match status" value="1"/>
</dbReference>
<name>W6MC79_9GAMM</name>
<reference evidence="2" key="2">
    <citation type="submission" date="2014-03" db="EMBL/GenBank/DDBJ databases">
        <title>Candidatus Competibacter-lineage genomes retrieved from metagenomes reveal functional metabolic diversity.</title>
        <authorList>
            <person name="McIlroy S.J."/>
            <person name="Albertsen M."/>
            <person name="Andresen E.K."/>
            <person name="Saunders A.M."/>
            <person name="Kristiansen R."/>
            <person name="Stokholm-Bjerregaard M."/>
            <person name="Nielsen K.L."/>
            <person name="Nielsen P.H."/>
        </authorList>
    </citation>
    <scope>NUCLEOTIDE SEQUENCE</scope>
    <source>
        <strain evidence="2">Run_A_D11</strain>
    </source>
</reference>
<dbReference type="Pfam" id="PF00271">
    <property type="entry name" value="Helicase_C"/>
    <property type="match status" value="1"/>
</dbReference>
<dbReference type="Gene3D" id="3.40.50.300">
    <property type="entry name" value="P-loop containing nucleotide triphosphate hydrolases"/>
    <property type="match status" value="1"/>
</dbReference>
<dbReference type="InterPro" id="IPR001650">
    <property type="entry name" value="Helicase_C-like"/>
</dbReference>